<evidence type="ECO:0000256" key="1">
    <source>
        <dbReference type="SAM" id="Phobius"/>
    </source>
</evidence>
<evidence type="ECO:0000313" key="2">
    <source>
        <dbReference type="EMBL" id="QRC97007.1"/>
    </source>
</evidence>
<reference evidence="3" key="1">
    <citation type="journal article" date="2021" name="BMC Genomics">
        <title>Chromosome-level genome assembly and manually-curated proteome of model necrotroph Parastagonospora nodorum Sn15 reveals a genome-wide trove of candidate effector homologs, and redundancy of virulence-related functions within an accessory chromosome.</title>
        <authorList>
            <person name="Bertazzoni S."/>
            <person name="Jones D.A.B."/>
            <person name="Phan H.T."/>
            <person name="Tan K.-C."/>
            <person name="Hane J.K."/>
        </authorList>
    </citation>
    <scope>NUCLEOTIDE SEQUENCE [LARGE SCALE GENOMIC DNA]</scope>
    <source>
        <strain evidence="3">SN15 / ATCC MYA-4574 / FGSC 10173)</strain>
    </source>
</reference>
<organism evidence="2 3">
    <name type="scientific">Phaeosphaeria nodorum (strain SN15 / ATCC MYA-4574 / FGSC 10173)</name>
    <name type="common">Glume blotch fungus</name>
    <name type="synonym">Parastagonospora nodorum</name>
    <dbReference type="NCBI Taxonomy" id="321614"/>
    <lineage>
        <taxon>Eukaryota</taxon>
        <taxon>Fungi</taxon>
        <taxon>Dikarya</taxon>
        <taxon>Ascomycota</taxon>
        <taxon>Pezizomycotina</taxon>
        <taxon>Dothideomycetes</taxon>
        <taxon>Pleosporomycetidae</taxon>
        <taxon>Pleosporales</taxon>
        <taxon>Pleosporineae</taxon>
        <taxon>Phaeosphaeriaceae</taxon>
        <taxon>Parastagonospora</taxon>
    </lineage>
</organism>
<keyword evidence="1" id="KW-0812">Transmembrane</keyword>
<sequence length="165" mass="18777">MEENKMVWLGKNTSYFAMVPGPTTISRGVGHIMEIQLWFSYNTTEAYEAGSLTPAPGIWMVIYDPEFDIKQMVADGQVYTSLFDANSHTAVSIGLVQYIYINKTSNYRYDVTASARQNIDLIPSLLQTVYQEERRLDWTRVVAEAGAFFALVQFFSWIVSGMAWD</sequence>
<proteinExistence type="predicted"/>
<keyword evidence="1" id="KW-0472">Membrane</keyword>
<keyword evidence="1" id="KW-1133">Transmembrane helix</keyword>
<dbReference type="AlphaFoldDB" id="A0A7U2F1Q2"/>
<dbReference type="VEuPathDB" id="FungiDB:JI435_434500"/>
<accession>A0A7U2F1Q2</accession>
<name>A0A7U2F1Q2_PHANO</name>
<evidence type="ECO:0000313" key="3">
    <source>
        <dbReference type="Proteomes" id="UP000663193"/>
    </source>
</evidence>
<protein>
    <submittedName>
        <fullName evidence="2">Uncharacterized protein</fullName>
    </submittedName>
</protein>
<keyword evidence="3" id="KW-1185">Reference proteome</keyword>
<feature type="transmembrane region" description="Helical" evidence="1">
    <location>
        <begin position="141"/>
        <end position="164"/>
    </location>
</feature>
<dbReference type="OrthoDB" id="5377194at2759"/>
<dbReference type="EMBL" id="CP069029">
    <property type="protein sequence ID" value="QRC97007.1"/>
    <property type="molecule type" value="Genomic_DNA"/>
</dbReference>
<dbReference type="Proteomes" id="UP000663193">
    <property type="component" value="Chromosome 7"/>
</dbReference>
<gene>
    <name evidence="2" type="ORF">JI435_434500</name>
</gene>